<organism evidence="1 2">
    <name type="scientific">Novibacillus thermophilus</name>
    <dbReference type="NCBI Taxonomy" id="1471761"/>
    <lineage>
        <taxon>Bacteria</taxon>
        <taxon>Bacillati</taxon>
        <taxon>Bacillota</taxon>
        <taxon>Bacilli</taxon>
        <taxon>Bacillales</taxon>
        <taxon>Thermoactinomycetaceae</taxon>
        <taxon>Novibacillus</taxon>
    </lineage>
</organism>
<dbReference type="RefSeq" id="WP_169835648.1">
    <property type="nucleotide sequence ID" value="NZ_CP019699.1"/>
</dbReference>
<dbReference type="STRING" id="1471761.B0W44_16930"/>
<reference evidence="1 2" key="1">
    <citation type="journal article" date="2015" name="Int. J. Syst. Evol. Microbiol.">
        <title>Novibacillus thermophilus gen. nov., sp. nov., a Gram-staining-negative and moderately thermophilic member of the family Thermoactinomycetaceae.</title>
        <authorList>
            <person name="Yang G."/>
            <person name="Chen J."/>
            <person name="Zhou S."/>
        </authorList>
    </citation>
    <scope>NUCLEOTIDE SEQUENCE [LARGE SCALE GENOMIC DNA]</scope>
    <source>
        <strain evidence="1 2">SG-1</strain>
    </source>
</reference>
<dbReference type="SUPFAM" id="SSF143842">
    <property type="entry name" value="YwmB-like"/>
    <property type="match status" value="1"/>
</dbReference>
<accession>A0A1U9KAT1</accession>
<dbReference type="Gene3D" id="3.30.360.40">
    <property type="entry name" value="YwmB-like"/>
    <property type="match status" value="1"/>
</dbReference>
<dbReference type="Pfam" id="PF08680">
    <property type="entry name" value="DUF1779"/>
    <property type="match status" value="1"/>
</dbReference>
<dbReference type="KEGG" id="ntr:B0W44_16930"/>
<evidence type="ECO:0000313" key="2">
    <source>
        <dbReference type="Proteomes" id="UP000188603"/>
    </source>
</evidence>
<sequence>MVKQWGFSILALGIVFLYTGWSHLSAAQQTVNVHPLVQTLQTNNWQLESWMVHHGAPLNRPLTERQLNHLVRYFHLQERKTDSPFQPTPNSTQSEDVYFSDWRRNIPLEIRVIRRGNEKAVSSHYLVVQVQADGRTSDSLSEVVQYVSEGLAEAGIHPNIQVSIQGSTPRMLSRDEQEQFIHRTLHHLDAYEVEALRDATSTSVSAFSPQLGQPIMSNGREMNVQIALRNDKVHQRTIMTMGTPIITIEY</sequence>
<dbReference type="AlphaFoldDB" id="A0A1U9KAT1"/>
<keyword evidence="2" id="KW-1185">Reference proteome</keyword>
<dbReference type="Proteomes" id="UP000188603">
    <property type="component" value="Chromosome"/>
</dbReference>
<evidence type="ECO:0000313" key="1">
    <source>
        <dbReference type="EMBL" id="AQS57179.1"/>
    </source>
</evidence>
<dbReference type="InterPro" id="IPR036209">
    <property type="entry name" value="YwmB-like_sf"/>
</dbReference>
<gene>
    <name evidence="1" type="ORF">B0W44_16930</name>
</gene>
<proteinExistence type="predicted"/>
<dbReference type="InterPro" id="IPR014794">
    <property type="entry name" value="DUF1779"/>
</dbReference>
<name>A0A1U9KAT1_9BACL</name>
<evidence type="ECO:0008006" key="3">
    <source>
        <dbReference type="Google" id="ProtNLM"/>
    </source>
</evidence>
<protein>
    <recommendedName>
        <fullName evidence="3">TATA-box binding protein</fullName>
    </recommendedName>
</protein>
<dbReference type="EMBL" id="CP019699">
    <property type="protein sequence ID" value="AQS57179.1"/>
    <property type="molecule type" value="Genomic_DNA"/>
</dbReference>